<dbReference type="Gene3D" id="3.30.420.10">
    <property type="entry name" value="Ribonuclease H-like superfamily/Ribonuclease H"/>
    <property type="match status" value="1"/>
</dbReference>
<protein>
    <submittedName>
        <fullName evidence="1">Uncharacterized protein</fullName>
    </submittedName>
</protein>
<name>A0A5J4WN01_9EUKA</name>
<reference evidence="1 2" key="1">
    <citation type="submission" date="2019-03" db="EMBL/GenBank/DDBJ databases">
        <title>Single cell metagenomics reveals metabolic interactions within the superorganism composed of flagellate Streblomastix strix and complex community of Bacteroidetes bacteria on its surface.</title>
        <authorList>
            <person name="Treitli S.C."/>
            <person name="Kolisko M."/>
            <person name="Husnik F."/>
            <person name="Keeling P."/>
            <person name="Hampl V."/>
        </authorList>
    </citation>
    <scope>NUCLEOTIDE SEQUENCE [LARGE SCALE GENOMIC DNA]</scope>
    <source>
        <strain evidence="1">ST1C</strain>
    </source>
</reference>
<dbReference type="OrthoDB" id="6752614at2759"/>
<sequence>MEMSALSCIIGYQLGYSSLTAKQVITGRFISNKITAVKDFYTNQDANLVTENWTGNPQPCRQFILDTVELFENTGSVYDLPRSGRTKTATNDENVEKVKKILKKTPTSPIRAVSAKAALLLSSTERIKLRLGLKSYRMQRRHALLLTDLSTRKAVCEAFLLQQKNNKQFKRRLIFTDECSFQLGGTVNTYNCYYHSLENPHYTADVWHKQGSLMVFCDICEEYVFGPYFIHDNIDQNVYQSTVYDQLPQSFIDLKFSIIETVSSITTAYCKAACDAAFDRFHKCVTLNGDNVE</sequence>
<accession>A0A5J4WN01</accession>
<dbReference type="InterPro" id="IPR036397">
    <property type="entry name" value="RNaseH_sf"/>
</dbReference>
<proteinExistence type="predicted"/>
<dbReference type="Proteomes" id="UP000324800">
    <property type="component" value="Unassembled WGS sequence"/>
</dbReference>
<dbReference type="AlphaFoldDB" id="A0A5J4WN01"/>
<comment type="caution">
    <text evidence="1">The sequence shown here is derived from an EMBL/GenBank/DDBJ whole genome shotgun (WGS) entry which is preliminary data.</text>
</comment>
<gene>
    <name evidence="1" type="ORF">EZS28_008721</name>
</gene>
<evidence type="ECO:0000313" key="1">
    <source>
        <dbReference type="EMBL" id="KAA6395755.1"/>
    </source>
</evidence>
<organism evidence="1 2">
    <name type="scientific">Streblomastix strix</name>
    <dbReference type="NCBI Taxonomy" id="222440"/>
    <lineage>
        <taxon>Eukaryota</taxon>
        <taxon>Metamonada</taxon>
        <taxon>Preaxostyla</taxon>
        <taxon>Oxymonadida</taxon>
        <taxon>Streblomastigidae</taxon>
        <taxon>Streblomastix</taxon>
    </lineage>
</organism>
<dbReference type="GO" id="GO:0003676">
    <property type="term" value="F:nucleic acid binding"/>
    <property type="evidence" value="ECO:0007669"/>
    <property type="project" value="InterPro"/>
</dbReference>
<evidence type="ECO:0000313" key="2">
    <source>
        <dbReference type="Proteomes" id="UP000324800"/>
    </source>
</evidence>
<dbReference type="EMBL" id="SNRW01001600">
    <property type="protein sequence ID" value="KAA6395755.1"/>
    <property type="molecule type" value="Genomic_DNA"/>
</dbReference>
<dbReference type="PANTHER" id="PTHR47326">
    <property type="entry name" value="TRANSPOSABLE ELEMENT TC3 TRANSPOSASE-LIKE PROTEIN"/>
    <property type="match status" value="1"/>
</dbReference>
<dbReference type="PANTHER" id="PTHR47326:SF1">
    <property type="entry name" value="HTH PSQ-TYPE DOMAIN-CONTAINING PROTEIN"/>
    <property type="match status" value="1"/>
</dbReference>